<keyword evidence="1" id="KW-0472">Membrane</keyword>
<evidence type="ECO:0000313" key="5">
    <source>
        <dbReference type="Proteomes" id="UP000291117"/>
    </source>
</evidence>
<dbReference type="Gene3D" id="3.55.50.30">
    <property type="match status" value="1"/>
</dbReference>
<dbReference type="InterPro" id="IPR006860">
    <property type="entry name" value="FecR"/>
</dbReference>
<keyword evidence="1" id="KW-1133">Transmembrane helix</keyword>
<keyword evidence="5" id="KW-1185">Reference proteome</keyword>
<evidence type="ECO:0000313" key="4">
    <source>
        <dbReference type="EMBL" id="TCC90985.1"/>
    </source>
</evidence>
<dbReference type="GO" id="GO:0016989">
    <property type="term" value="F:sigma factor antagonist activity"/>
    <property type="evidence" value="ECO:0007669"/>
    <property type="project" value="TreeGrafter"/>
</dbReference>
<comment type="caution">
    <text evidence="4">The sequence shown here is derived from an EMBL/GenBank/DDBJ whole genome shotgun (WGS) entry which is preliminary data.</text>
</comment>
<reference evidence="4 5" key="1">
    <citation type="submission" date="2019-02" db="EMBL/GenBank/DDBJ databases">
        <title>Pedobacter sp. RP-3-8 sp. nov., isolated from Arctic soil.</title>
        <authorList>
            <person name="Dahal R.H."/>
        </authorList>
    </citation>
    <scope>NUCLEOTIDE SEQUENCE [LARGE SCALE GENOMIC DNA]</scope>
    <source>
        <strain evidence="4 5">RP-3-8</strain>
    </source>
</reference>
<dbReference type="Proteomes" id="UP000291117">
    <property type="component" value="Unassembled WGS sequence"/>
</dbReference>
<dbReference type="PIRSF" id="PIRSF018266">
    <property type="entry name" value="FecR"/>
    <property type="match status" value="1"/>
</dbReference>
<feature type="transmembrane region" description="Helical" evidence="1">
    <location>
        <begin position="70"/>
        <end position="87"/>
    </location>
</feature>
<dbReference type="PANTHER" id="PTHR30273:SF2">
    <property type="entry name" value="PROTEIN FECR"/>
    <property type="match status" value="1"/>
</dbReference>
<protein>
    <submittedName>
        <fullName evidence="4">FecR family protein</fullName>
    </submittedName>
</protein>
<dbReference type="InterPro" id="IPR012373">
    <property type="entry name" value="Ferrdict_sens_TM"/>
</dbReference>
<dbReference type="FunFam" id="2.60.120.1440:FF:000001">
    <property type="entry name" value="Putative anti-sigma factor"/>
    <property type="match status" value="1"/>
</dbReference>
<gene>
    <name evidence="4" type="ORF">EZ444_19925</name>
</gene>
<dbReference type="AlphaFoldDB" id="A0A4R0MV23"/>
<name>A0A4R0MV23_9SPHI</name>
<dbReference type="RefSeq" id="WP_131610910.1">
    <property type="nucleotide sequence ID" value="NZ_SJSM01000016.1"/>
</dbReference>
<evidence type="ECO:0000259" key="3">
    <source>
        <dbReference type="Pfam" id="PF16344"/>
    </source>
</evidence>
<dbReference type="PANTHER" id="PTHR30273">
    <property type="entry name" value="PERIPLASMIC SIGNAL SENSOR AND SIGMA FACTOR ACTIVATOR FECR-RELATED"/>
    <property type="match status" value="1"/>
</dbReference>
<keyword evidence="1" id="KW-0812">Transmembrane</keyword>
<dbReference type="EMBL" id="SJSM01000016">
    <property type="protein sequence ID" value="TCC90985.1"/>
    <property type="molecule type" value="Genomic_DNA"/>
</dbReference>
<organism evidence="4 5">
    <name type="scientific">Pedobacter hiemivivus</name>
    <dbReference type="NCBI Taxonomy" id="2530454"/>
    <lineage>
        <taxon>Bacteria</taxon>
        <taxon>Pseudomonadati</taxon>
        <taxon>Bacteroidota</taxon>
        <taxon>Sphingobacteriia</taxon>
        <taxon>Sphingobacteriales</taxon>
        <taxon>Sphingobacteriaceae</taxon>
        <taxon>Pedobacter</taxon>
    </lineage>
</organism>
<dbReference type="Pfam" id="PF04773">
    <property type="entry name" value="FecR"/>
    <property type="match status" value="1"/>
</dbReference>
<accession>A0A4R0MV23</accession>
<dbReference type="Pfam" id="PF16344">
    <property type="entry name" value="FecR_C"/>
    <property type="match status" value="1"/>
</dbReference>
<dbReference type="OrthoDB" id="1099963at2"/>
<sequence length="367" mass="41142">MGYNKANQLIEKYLAKKSTLKEQEILESWYINYASNKEDKLPEPDYEAVEAEVWSILEPRPSRSWSWQRIGIAASVALMLSMGIYYFNTSSDRKMFSKAEYATDIKPGRNRTIIRLANGKQIYLSDVKSGVSIKGQQLVYNDGSNIEAIHAKGAEVLTISTPRGGQYNVELPDGTIVTLNAASTLKFPSTFLGALDRVVELDGEGYFKVTKNKAHPFIVNTTKQQVKVLGTHFNISAYADDPTTLTTLEEGSVEVRSKNGTNGTLLKPNQQSILAASNRITVKGVNVTEELAWKNGLFIFNEEDLESTMRKISRWYNVEIYYQDKLPPMSFLGSISRSKSLSTVIKLLEESGGVHFRIEGRRVIVMK</sequence>
<proteinExistence type="predicted"/>
<evidence type="ECO:0000256" key="1">
    <source>
        <dbReference type="SAM" id="Phobius"/>
    </source>
</evidence>
<evidence type="ECO:0000259" key="2">
    <source>
        <dbReference type="Pfam" id="PF04773"/>
    </source>
</evidence>
<dbReference type="InterPro" id="IPR032508">
    <property type="entry name" value="FecR_C"/>
</dbReference>
<feature type="domain" description="Protein FecR C-terminal" evidence="3">
    <location>
        <begin position="298"/>
        <end position="365"/>
    </location>
</feature>
<dbReference type="Gene3D" id="2.60.120.1440">
    <property type="match status" value="1"/>
</dbReference>
<feature type="domain" description="FecR protein" evidence="2">
    <location>
        <begin position="158"/>
        <end position="254"/>
    </location>
</feature>